<organism evidence="1">
    <name type="scientific">Podoviridae sp. ct8Lf7</name>
    <dbReference type="NCBI Taxonomy" id="2827723"/>
    <lineage>
        <taxon>Viruses</taxon>
        <taxon>Duplodnaviria</taxon>
        <taxon>Heunggongvirae</taxon>
        <taxon>Uroviricota</taxon>
        <taxon>Caudoviricetes</taxon>
    </lineage>
</organism>
<protein>
    <submittedName>
        <fullName evidence="1">Uncharacterized protein</fullName>
    </submittedName>
</protein>
<name>A0A8S5S1F9_9CAUD</name>
<evidence type="ECO:0000313" key="1">
    <source>
        <dbReference type="EMBL" id="DAF44736.1"/>
    </source>
</evidence>
<reference evidence="1" key="1">
    <citation type="journal article" date="2021" name="Proc. Natl. Acad. Sci. U.S.A.">
        <title>A Catalog of Tens of Thousands of Viruses from Human Metagenomes Reveals Hidden Associations with Chronic Diseases.</title>
        <authorList>
            <person name="Tisza M.J."/>
            <person name="Buck C.B."/>
        </authorList>
    </citation>
    <scope>NUCLEOTIDE SEQUENCE</scope>
    <source>
        <strain evidence="1">Ct8Lf7</strain>
    </source>
</reference>
<proteinExistence type="predicted"/>
<dbReference type="EMBL" id="BK032511">
    <property type="protein sequence ID" value="DAF44736.1"/>
    <property type="molecule type" value="Genomic_DNA"/>
</dbReference>
<accession>A0A8S5S1F9</accession>
<sequence>MENSIMCQWGILGENYNFRSNYKEIIMLEIIVRTTILN</sequence>